<proteinExistence type="predicted"/>
<protein>
    <submittedName>
        <fullName evidence="2">Uncharacterized protein</fullName>
    </submittedName>
</protein>
<keyword evidence="1" id="KW-0472">Membrane</keyword>
<organism evidence="2 3">
    <name type="scientific">Diploscapter pachys</name>
    <dbReference type="NCBI Taxonomy" id="2018661"/>
    <lineage>
        <taxon>Eukaryota</taxon>
        <taxon>Metazoa</taxon>
        <taxon>Ecdysozoa</taxon>
        <taxon>Nematoda</taxon>
        <taxon>Chromadorea</taxon>
        <taxon>Rhabditida</taxon>
        <taxon>Rhabditina</taxon>
        <taxon>Rhabditomorpha</taxon>
        <taxon>Rhabditoidea</taxon>
        <taxon>Rhabditidae</taxon>
        <taxon>Diploscapter</taxon>
    </lineage>
</organism>
<name>A0A2A2LVR6_9BILA</name>
<evidence type="ECO:0000256" key="1">
    <source>
        <dbReference type="SAM" id="Phobius"/>
    </source>
</evidence>
<accession>A0A2A2LVR6</accession>
<evidence type="ECO:0000313" key="2">
    <source>
        <dbReference type="EMBL" id="PAV90299.1"/>
    </source>
</evidence>
<dbReference type="OrthoDB" id="5779279at2759"/>
<dbReference type="EMBL" id="LIAE01006382">
    <property type="protein sequence ID" value="PAV90299.1"/>
    <property type="molecule type" value="Genomic_DNA"/>
</dbReference>
<dbReference type="AlphaFoldDB" id="A0A2A2LVR6"/>
<feature type="transmembrane region" description="Helical" evidence="1">
    <location>
        <begin position="70"/>
        <end position="90"/>
    </location>
</feature>
<comment type="caution">
    <text evidence="2">The sequence shown here is derived from an EMBL/GenBank/DDBJ whole genome shotgun (WGS) entry which is preliminary data.</text>
</comment>
<evidence type="ECO:0000313" key="3">
    <source>
        <dbReference type="Proteomes" id="UP000218231"/>
    </source>
</evidence>
<reference evidence="2 3" key="1">
    <citation type="journal article" date="2017" name="Curr. Biol.">
        <title>Genome architecture and evolution of a unichromosomal asexual nematode.</title>
        <authorList>
            <person name="Fradin H."/>
            <person name="Zegar C."/>
            <person name="Gutwein M."/>
            <person name="Lucas J."/>
            <person name="Kovtun M."/>
            <person name="Corcoran D."/>
            <person name="Baugh L.R."/>
            <person name="Kiontke K."/>
            <person name="Gunsalus K."/>
            <person name="Fitch D.H."/>
            <person name="Piano F."/>
        </authorList>
    </citation>
    <scope>NUCLEOTIDE SEQUENCE [LARGE SCALE GENOMIC DNA]</scope>
    <source>
        <strain evidence="2">PF1309</strain>
    </source>
</reference>
<dbReference type="Proteomes" id="UP000218231">
    <property type="component" value="Unassembled WGS sequence"/>
</dbReference>
<gene>
    <name evidence="2" type="ORF">WR25_25141</name>
</gene>
<keyword evidence="3" id="KW-1185">Reference proteome</keyword>
<keyword evidence="1" id="KW-1133">Transmembrane helix</keyword>
<keyword evidence="1" id="KW-0812">Transmembrane</keyword>
<sequence length="145" mass="16172">MSSKPEERQRLAAKFEDDAEIRTVQPGIVTLNVPEDDGIVIGGGMKKSNSMASLRAKIRDKREKFRQNQCAGMIMFLIFGGILNILAYFASVWSAQLNADVVKAAVENEHALTFKLKKGHHNILQTTKTIQYIDEKCDGRSGHSH</sequence>